<evidence type="ECO:0000313" key="2">
    <source>
        <dbReference type="EMBL" id="CAI4032819.1"/>
    </source>
</evidence>
<name>A0AA86N1A8_9BACT</name>
<sequence length="237" mass="25061">MKRIPGIAKTVIAVSGVISLSLPTGGFSADGVSQGESTQQKGQQGVGLGKGAHEQGTNEPQSSNVIMGGPEIITGRIANIDGEQYLIKGDRGQEIRLKVTKDTNMVCAGSQQDKLATGREGAKEHEEIPPTPFMEQQARKGGAPEEAQAEQQMARQQHQGDSRKSAQDPSQLKGKVGSTDARANEDVARGSGFTVGDCRFNVGDIVRVEASDMGTATTIKQLARESSGDQEETSLRQ</sequence>
<keyword evidence="3" id="KW-1185">Reference proteome</keyword>
<feature type="region of interest" description="Disordered" evidence="1">
    <location>
        <begin position="29"/>
        <end position="68"/>
    </location>
</feature>
<evidence type="ECO:0000256" key="1">
    <source>
        <dbReference type="SAM" id="MobiDB-lite"/>
    </source>
</evidence>
<feature type="compositionally biased region" description="Polar residues" evidence="1">
    <location>
        <begin position="55"/>
        <end position="65"/>
    </location>
</feature>
<accession>A0AA86N1A8</accession>
<dbReference type="EMBL" id="OX365700">
    <property type="protein sequence ID" value="CAI4032819.1"/>
    <property type="molecule type" value="Genomic_DNA"/>
</dbReference>
<dbReference type="RefSeq" id="WP_289269529.1">
    <property type="nucleotide sequence ID" value="NZ_OX365700.1"/>
</dbReference>
<feature type="region of interest" description="Disordered" evidence="1">
    <location>
        <begin position="109"/>
        <end position="197"/>
    </location>
</feature>
<feature type="compositionally biased region" description="Low complexity" evidence="1">
    <location>
        <begin position="145"/>
        <end position="157"/>
    </location>
</feature>
<evidence type="ECO:0000313" key="3">
    <source>
        <dbReference type="Proteomes" id="UP001179121"/>
    </source>
</evidence>
<dbReference type="KEGG" id="nti:DNFV4_03249"/>
<dbReference type="Proteomes" id="UP001179121">
    <property type="component" value="Chromosome"/>
</dbReference>
<organism evidence="2 3">
    <name type="scientific">Nitrospira tepida</name>
    <dbReference type="NCBI Taxonomy" id="2973512"/>
    <lineage>
        <taxon>Bacteria</taxon>
        <taxon>Pseudomonadati</taxon>
        <taxon>Nitrospirota</taxon>
        <taxon>Nitrospiria</taxon>
        <taxon>Nitrospirales</taxon>
        <taxon>Nitrospiraceae</taxon>
        <taxon>Nitrospira</taxon>
    </lineage>
</organism>
<feature type="compositionally biased region" description="Basic and acidic residues" evidence="1">
    <location>
        <begin position="116"/>
        <end position="128"/>
    </location>
</feature>
<dbReference type="AlphaFoldDB" id="A0AA86N1A8"/>
<proteinExistence type="predicted"/>
<protein>
    <submittedName>
        <fullName evidence="2">Uncharacterized protein</fullName>
    </submittedName>
</protein>
<gene>
    <name evidence="2" type="ORF">DNFV4_03249</name>
</gene>
<reference evidence="2" key="1">
    <citation type="submission" date="2022-10" db="EMBL/GenBank/DDBJ databases">
        <authorList>
            <person name="Koch H."/>
        </authorList>
    </citation>
    <scope>NUCLEOTIDE SEQUENCE</scope>
    <source>
        <strain evidence="2">DNF</strain>
    </source>
</reference>